<sequence>MAIQQVGQGNFGDIRLEGAAEFIDRLVKYERKDLKTALFKEMKQIATPIIKDVQALLPSQQDTLSGWGGPNTSSQVNVGPNERWPPSRNTGGGFPVYYEKSAKAGVKSKIGGRSRARGSSFYINLLSIIQGDGAGVVFEFAGSKTNNNFAKGLNSAGFGRQPRALFKGVDNNKVAVQKAIKDAIINAEIKFNSETKRPG</sequence>
<gene>
    <name evidence="2" type="ORF">UFOVP772_53</name>
</gene>
<evidence type="ECO:0000256" key="1">
    <source>
        <dbReference type="SAM" id="MobiDB-lite"/>
    </source>
</evidence>
<accession>A0A6J5NR47</accession>
<feature type="region of interest" description="Disordered" evidence="1">
    <location>
        <begin position="63"/>
        <end position="91"/>
    </location>
</feature>
<organism evidence="2">
    <name type="scientific">uncultured Caudovirales phage</name>
    <dbReference type="NCBI Taxonomy" id="2100421"/>
    <lineage>
        <taxon>Viruses</taxon>
        <taxon>Duplodnaviria</taxon>
        <taxon>Heunggongvirae</taxon>
        <taxon>Uroviricota</taxon>
        <taxon>Caudoviricetes</taxon>
        <taxon>Peduoviridae</taxon>
        <taxon>Maltschvirus</taxon>
        <taxon>Maltschvirus maltsch</taxon>
    </lineage>
</organism>
<dbReference type="EMBL" id="LR796708">
    <property type="protein sequence ID" value="CAB4161507.1"/>
    <property type="molecule type" value="Genomic_DNA"/>
</dbReference>
<name>A0A6J5NR47_9CAUD</name>
<proteinExistence type="predicted"/>
<protein>
    <submittedName>
        <fullName evidence="2">Uncharacterized protein</fullName>
    </submittedName>
</protein>
<evidence type="ECO:0000313" key="2">
    <source>
        <dbReference type="EMBL" id="CAB4161507.1"/>
    </source>
</evidence>
<reference evidence="2" key="1">
    <citation type="submission" date="2020-04" db="EMBL/GenBank/DDBJ databases">
        <authorList>
            <person name="Chiriac C."/>
            <person name="Salcher M."/>
            <person name="Ghai R."/>
            <person name="Kavagutti S V."/>
        </authorList>
    </citation>
    <scope>NUCLEOTIDE SEQUENCE</scope>
</reference>
<feature type="compositionally biased region" description="Polar residues" evidence="1">
    <location>
        <begin position="63"/>
        <end position="78"/>
    </location>
</feature>